<dbReference type="GO" id="GO:0020037">
    <property type="term" value="F:heme binding"/>
    <property type="evidence" value="ECO:0007669"/>
    <property type="project" value="InterPro"/>
</dbReference>
<evidence type="ECO:0000256" key="1">
    <source>
        <dbReference type="ARBA" id="ARBA00004370"/>
    </source>
</evidence>
<dbReference type="InterPro" id="IPR036396">
    <property type="entry name" value="Cyt_P450_sf"/>
</dbReference>
<comment type="similarity">
    <text evidence="2 12">Belongs to the cytochrome P450 family.</text>
</comment>
<feature type="transmembrane region" description="Helical" evidence="13">
    <location>
        <begin position="6"/>
        <end position="33"/>
    </location>
</feature>
<dbReference type="EMBL" id="CAMAPF010000104">
    <property type="protein sequence ID" value="CAH9099199.1"/>
    <property type="molecule type" value="Genomic_DNA"/>
</dbReference>
<dbReference type="GO" id="GO:0005506">
    <property type="term" value="F:iron ion binding"/>
    <property type="evidence" value="ECO:0007669"/>
    <property type="project" value="InterPro"/>
</dbReference>
<dbReference type="PRINTS" id="PR00385">
    <property type="entry name" value="P450"/>
</dbReference>
<dbReference type="InterPro" id="IPR002401">
    <property type="entry name" value="Cyt_P450_E_grp-I"/>
</dbReference>
<evidence type="ECO:0000256" key="8">
    <source>
        <dbReference type="ARBA" id="ARBA00023004"/>
    </source>
</evidence>
<accession>A0AAV0DI25</accession>
<keyword evidence="5 11" id="KW-0479">Metal-binding</keyword>
<evidence type="ECO:0000256" key="4">
    <source>
        <dbReference type="ARBA" id="ARBA00022692"/>
    </source>
</evidence>
<evidence type="ECO:0000256" key="10">
    <source>
        <dbReference type="ARBA" id="ARBA00023136"/>
    </source>
</evidence>
<evidence type="ECO:0000313" key="14">
    <source>
        <dbReference type="EMBL" id="CAH9099199.1"/>
    </source>
</evidence>
<comment type="caution">
    <text evidence="14">The sequence shown here is derived from an EMBL/GenBank/DDBJ whole genome shotgun (WGS) entry which is preliminary data.</text>
</comment>
<evidence type="ECO:0000256" key="9">
    <source>
        <dbReference type="ARBA" id="ARBA00023033"/>
    </source>
</evidence>
<dbReference type="GO" id="GO:0004497">
    <property type="term" value="F:monooxygenase activity"/>
    <property type="evidence" value="ECO:0007669"/>
    <property type="project" value="UniProtKB-KW"/>
</dbReference>
<evidence type="ECO:0000256" key="5">
    <source>
        <dbReference type="ARBA" id="ARBA00022723"/>
    </source>
</evidence>
<keyword evidence="4 13" id="KW-0812">Transmembrane</keyword>
<evidence type="ECO:0000256" key="13">
    <source>
        <dbReference type="SAM" id="Phobius"/>
    </source>
</evidence>
<dbReference type="PANTHER" id="PTHR24282">
    <property type="entry name" value="CYTOCHROME P450 FAMILY MEMBER"/>
    <property type="match status" value="1"/>
</dbReference>
<evidence type="ECO:0000313" key="15">
    <source>
        <dbReference type="Proteomes" id="UP001152523"/>
    </source>
</evidence>
<dbReference type="Proteomes" id="UP001152523">
    <property type="component" value="Unassembled WGS sequence"/>
</dbReference>
<comment type="subcellular location">
    <subcellularLocation>
        <location evidence="1">Membrane</location>
    </subcellularLocation>
</comment>
<dbReference type="PROSITE" id="PS00086">
    <property type="entry name" value="CYTOCHROME_P450"/>
    <property type="match status" value="1"/>
</dbReference>
<dbReference type="FunFam" id="1.10.630.10:FF:000029">
    <property type="entry name" value="Cytochrome P450 734A1"/>
    <property type="match status" value="1"/>
</dbReference>
<keyword evidence="9 12" id="KW-0503">Monooxygenase</keyword>
<dbReference type="AlphaFoldDB" id="A0AAV0DI25"/>
<dbReference type="PRINTS" id="PR00463">
    <property type="entry name" value="EP450I"/>
</dbReference>
<protein>
    <recommendedName>
        <fullName evidence="16">Cytochrome P450</fullName>
    </recommendedName>
</protein>
<evidence type="ECO:0000256" key="3">
    <source>
        <dbReference type="ARBA" id="ARBA00022617"/>
    </source>
</evidence>
<evidence type="ECO:0000256" key="7">
    <source>
        <dbReference type="ARBA" id="ARBA00023002"/>
    </source>
</evidence>
<keyword evidence="6 13" id="KW-1133">Transmembrane helix</keyword>
<feature type="binding site" description="axial binding residue" evidence="11">
    <location>
        <position position="470"/>
    </location>
    <ligand>
        <name>heme</name>
        <dbReference type="ChEBI" id="CHEBI:30413"/>
    </ligand>
    <ligandPart>
        <name>Fe</name>
        <dbReference type="ChEBI" id="CHEBI:18248"/>
    </ligandPart>
</feature>
<dbReference type="GO" id="GO:0016020">
    <property type="term" value="C:membrane"/>
    <property type="evidence" value="ECO:0007669"/>
    <property type="project" value="UniProtKB-SubCell"/>
</dbReference>
<dbReference type="Pfam" id="PF00067">
    <property type="entry name" value="p450"/>
    <property type="match status" value="1"/>
</dbReference>
<evidence type="ECO:0008006" key="16">
    <source>
        <dbReference type="Google" id="ProtNLM"/>
    </source>
</evidence>
<dbReference type="Gene3D" id="1.10.630.10">
    <property type="entry name" value="Cytochrome P450"/>
    <property type="match status" value="1"/>
</dbReference>
<dbReference type="InterPro" id="IPR050665">
    <property type="entry name" value="Cytochrome_P450_Monooxygen"/>
</dbReference>
<evidence type="ECO:0000256" key="6">
    <source>
        <dbReference type="ARBA" id="ARBA00022989"/>
    </source>
</evidence>
<dbReference type="GO" id="GO:0016705">
    <property type="term" value="F:oxidoreductase activity, acting on paired donors, with incorporation or reduction of molecular oxygen"/>
    <property type="evidence" value="ECO:0007669"/>
    <property type="project" value="InterPro"/>
</dbReference>
<reference evidence="14" key="1">
    <citation type="submission" date="2022-07" db="EMBL/GenBank/DDBJ databases">
        <authorList>
            <person name="Macas J."/>
            <person name="Novak P."/>
            <person name="Neumann P."/>
        </authorList>
    </citation>
    <scope>NUCLEOTIDE SEQUENCE</scope>
</reference>
<name>A0AAV0DI25_9ASTE</name>
<dbReference type="PANTHER" id="PTHR24282:SF273">
    <property type="entry name" value="CYTOCHROME P450 CYP72A219-LIKE"/>
    <property type="match status" value="1"/>
</dbReference>
<dbReference type="CDD" id="cd20642">
    <property type="entry name" value="CYP72"/>
    <property type="match status" value="1"/>
</dbReference>
<dbReference type="InterPro" id="IPR017972">
    <property type="entry name" value="Cyt_P450_CS"/>
</dbReference>
<dbReference type="InterPro" id="IPR001128">
    <property type="entry name" value="Cyt_P450"/>
</dbReference>
<dbReference type="GO" id="GO:0009820">
    <property type="term" value="P:alkaloid metabolic process"/>
    <property type="evidence" value="ECO:0007669"/>
    <property type="project" value="UniProtKB-ARBA"/>
</dbReference>
<dbReference type="SUPFAM" id="SSF48264">
    <property type="entry name" value="Cytochrome P450"/>
    <property type="match status" value="1"/>
</dbReference>
<keyword evidence="7 12" id="KW-0560">Oxidoreductase</keyword>
<sequence>MEPSFIMIFYSILAVASIPVGFLVWGLLDWVWLKPRRLERCLKQQGLKGNPYRILHGDMKESCRMISDAANSQPMSPFDDDIAPRLLPHFLQIINKYGKNCYLWMGPTPMVFIMHPDLIKEVLNKNYLYQKPQTNPLLRKLVQGVLVYENDQWKKHRKLLNPAFYSEKLKLMEPAFIISCDDMVSKWEERASREEDCEVDVWPDLQTMTSDVISRTAFGSNYEDGRRIFELQTEQTMLVMEAFNQVYVPGWRFAPTKSNRRMHDIEKEVKSSVHTIIEKRLKAMQAGERSNDDLLGILLQSNMQEIEKHGNKGVGMSIEEVIEECKLFYFAGQETTSVLLVWTMILLCKFQEWQAQAREEVLQVFGRDKKPHFEGLNDLKVVTMILYESLRLYPPVANINRMTTEEVKLGDMTLPPGVMVSLPILLLHLDTDIWGVEAKEFKPDRFIDGIMKATKGKHAFFPFGGGPRICIGQNFALVEAKMAMAMILQRFSFELSPSYAHAPYSQATTQPKHGAPLVMHKLY</sequence>
<dbReference type="GO" id="GO:0009753">
    <property type="term" value="P:response to jasmonic acid"/>
    <property type="evidence" value="ECO:0007669"/>
    <property type="project" value="UniProtKB-ARBA"/>
</dbReference>
<evidence type="ECO:0000256" key="12">
    <source>
        <dbReference type="RuleBase" id="RU000461"/>
    </source>
</evidence>
<keyword evidence="8 11" id="KW-0408">Iron</keyword>
<gene>
    <name evidence="14" type="ORF">CEPIT_LOCUS14840</name>
</gene>
<keyword evidence="15" id="KW-1185">Reference proteome</keyword>
<keyword evidence="10 13" id="KW-0472">Membrane</keyword>
<evidence type="ECO:0000256" key="11">
    <source>
        <dbReference type="PIRSR" id="PIRSR602401-1"/>
    </source>
</evidence>
<evidence type="ECO:0000256" key="2">
    <source>
        <dbReference type="ARBA" id="ARBA00010617"/>
    </source>
</evidence>
<keyword evidence="3 11" id="KW-0349">Heme</keyword>
<proteinExistence type="inferred from homology"/>
<organism evidence="14 15">
    <name type="scientific">Cuscuta epithymum</name>
    <dbReference type="NCBI Taxonomy" id="186058"/>
    <lineage>
        <taxon>Eukaryota</taxon>
        <taxon>Viridiplantae</taxon>
        <taxon>Streptophyta</taxon>
        <taxon>Embryophyta</taxon>
        <taxon>Tracheophyta</taxon>
        <taxon>Spermatophyta</taxon>
        <taxon>Magnoliopsida</taxon>
        <taxon>eudicotyledons</taxon>
        <taxon>Gunneridae</taxon>
        <taxon>Pentapetalae</taxon>
        <taxon>asterids</taxon>
        <taxon>lamiids</taxon>
        <taxon>Solanales</taxon>
        <taxon>Convolvulaceae</taxon>
        <taxon>Cuscuteae</taxon>
        <taxon>Cuscuta</taxon>
        <taxon>Cuscuta subgen. Cuscuta</taxon>
    </lineage>
</organism>
<comment type="cofactor">
    <cofactor evidence="11">
        <name>heme</name>
        <dbReference type="ChEBI" id="CHEBI:30413"/>
    </cofactor>
</comment>